<sequence length="127" mass="14266">MAAVGESQMQNLVMMFLQGLYLHAGNTVKEPLELPVPGNSRSWDAVVGVEQLPPEELIPGHGKPLMQEDLQHQAVRKRWPTGHPDILSMYDHLADTSFFCLFFLNRTALCFYAFSNAPAKLTFKCCN</sequence>
<reference evidence="1" key="2">
    <citation type="submission" date="2025-09" db="UniProtKB">
        <authorList>
            <consortium name="Ensembl"/>
        </authorList>
    </citation>
    <scope>IDENTIFICATION</scope>
</reference>
<accession>A0A3B3TE86</accession>
<reference evidence="1" key="1">
    <citation type="submission" date="2025-08" db="UniProtKB">
        <authorList>
            <consortium name="Ensembl"/>
        </authorList>
    </citation>
    <scope>IDENTIFICATION</scope>
</reference>
<protein>
    <submittedName>
        <fullName evidence="1">Uncharacterized protein</fullName>
    </submittedName>
</protein>
<dbReference type="AlphaFoldDB" id="A0A3B3TE86"/>
<name>A0A3B3TE86_9TELE</name>
<evidence type="ECO:0000313" key="1">
    <source>
        <dbReference type="Ensembl" id="ENSPKIP00000040616.1"/>
    </source>
</evidence>
<organism evidence="1 2">
    <name type="scientific">Paramormyrops kingsleyae</name>
    <dbReference type="NCBI Taxonomy" id="1676925"/>
    <lineage>
        <taxon>Eukaryota</taxon>
        <taxon>Metazoa</taxon>
        <taxon>Chordata</taxon>
        <taxon>Craniata</taxon>
        <taxon>Vertebrata</taxon>
        <taxon>Euteleostomi</taxon>
        <taxon>Actinopterygii</taxon>
        <taxon>Neopterygii</taxon>
        <taxon>Teleostei</taxon>
        <taxon>Osteoglossocephala</taxon>
        <taxon>Osteoglossomorpha</taxon>
        <taxon>Osteoglossiformes</taxon>
        <taxon>Mormyridae</taxon>
        <taxon>Paramormyrops</taxon>
    </lineage>
</organism>
<proteinExistence type="predicted"/>
<dbReference type="Ensembl" id="ENSPKIT00000021637.1">
    <property type="protein sequence ID" value="ENSPKIP00000040616.1"/>
    <property type="gene ID" value="ENSPKIG00000017507.1"/>
</dbReference>
<evidence type="ECO:0000313" key="2">
    <source>
        <dbReference type="Proteomes" id="UP000261540"/>
    </source>
</evidence>
<keyword evidence="2" id="KW-1185">Reference proteome</keyword>
<dbReference type="Proteomes" id="UP000261540">
    <property type="component" value="Unplaced"/>
</dbReference>
<dbReference type="GeneTree" id="ENSGT01150000287571"/>